<dbReference type="PIRSF" id="PIRSF039085">
    <property type="entry name" value="ABC_ATPase_HisP"/>
    <property type="match status" value="1"/>
</dbReference>
<gene>
    <name evidence="10" type="ORF">F506_02035</name>
</gene>
<dbReference type="CDD" id="cd03262">
    <property type="entry name" value="ABC_HisP_GlnQ"/>
    <property type="match status" value="1"/>
</dbReference>
<evidence type="ECO:0000256" key="4">
    <source>
        <dbReference type="ARBA" id="ARBA00022475"/>
    </source>
</evidence>
<dbReference type="PROSITE" id="PS50893">
    <property type="entry name" value="ABC_TRANSPORTER_2"/>
    <property type="match status" value="1"/>
</dbReference>
<dbReference type="PANTHER" id="PTHR43166:SF9">
    <property type="entry name" value="GLUTAMATE_ASPARTATE IMPORT ATP-BINDING PROTEIN GLTL"/>
    <property type="match status" value="1"/>
</dbReference>
<evidence type="ECO:0000256" key="5">
    <source>
        <dbReference type="ARBA" id="ARBA00022741"/>
    </source>
</evidence>
<dbReference type="Pfam" id="PF00005">
    <property type="entry name" value="ABC_tran"/>
    <property type="match status" value="1"/>
</dbReference>
<evidence type="ECO:0000256" key="7">
    <source>
        <dbReference type="ARBA" id="ARBA00022970"/>
    </source>
</evidence>
<dbReference type="GO" id="GO:0005524">
    <property type="term" value="F:ATP binding"/>
    <property type="evidence" value="ECO:0007669"/>
    <property type="project" value="UniProtKB-KW"/>
</dbReference>
<evidence type="ECO:0000256" key="3">
    <source>
        <dbReference type="ARBA" id="ARBA00022448"/>
    </source>
</evidence>
<dbReference type="RefSeq" id="WP_016832902.1">
    <property type="nucleotide sequence ID" value="NZ_CP011409.1"/>
</dbReference>
<dbReference type="SUPFAM" id="SSF52540">
    <property type="entry name" value="P-loop containing nucleoside triphosphate hydrolases"/>
    <property type="match status" value="1"/>
</dbReference>
<evidence type="ECO:0000313" key="11">
    <source>
        <dbReference type="Proteomes" id="UP000063429"/>
    </source>
</evidence>
<evidence type="ECO:0000256" key="1">
    <source>
        <dbReference type="ARBA" id="ARBA00004202"/>
    </source>
</evidence>
<evidence type="ECO:0000256" key="6">
    <source>
        <dbReference type="ARBA" id="ARBA00022840"/>
    </source>
</evidence>
<evidence type="ECO:0000256" key="2">
    <source>
        <dbReference type="ARBA" id="ARBA00005417"/>
    </source>
</evidence>
<evidence type="ECO:0000313" key="10">
    <source>
        <dbReference type="EMBL" id="AKZ61609.1"/>
    </source>
</evidence>
<dbReference type="PANTHER" id="PTHR43166">
    <property type="entry name" value="AMINO ACID IMPORT ATP-BINDING PROTEIN"/>
    <property type="match status" value="1"/>
</dbReference>
<dbReference type="Gene3D" id="3.40.50.300">
    <property type="entry name" value="P-loop containing nucleotide triphosphate hydrolases"/>
    <property type="match status" value="1"/>
</dbReference>
<keyword evidence="3" id="KW-0813">Transport</keyword>
<feature type="domain" description="ABC transporter" evidence="9">
    <location>
        <begin position="5"/>
        <end position="240"/>
    </location>
</feature>
<evidence type="ECO:0000259" key="9">
    <source>
        <dbReference type="PROSITE" id="PS50893"/>
    </source>
</evidence>
<keyword evidence="8" id="KW-0472">Membrane</keyword>
<name>A0ABM5UWK3_9BURK</name>
<dbReference type="SMART" id="SM00382">
    <property type="entry name" value="AAA"/>
    <property type="match status" value="1"/>
</dbReference>
<dbReference type="InterPro" id="IPR017871">
    <property type="entry name" value="ABC_transporter-like_CS"/>
</dbReference>
<dbReference type="InterPro" id="IPR003439">
    <property type="entry name" value="ABC_transporter-like_ATP-bd"/>
</dbReference>
<dbReference type="InterPro" id="IPR050086">
    <property type="entry name" value="MetN_ABC_transporter-like"/>
</dbReference>
<sequence>MSAIVSINNLHKSFGTNKVLNGVSLDVQKGQMVAIIGRSGSGKSTLLRCLNGLERIDSGDINVCGHDIHHPDKLNLRELRKQVGIVFQSYNLFPHVTVERNITLALTTIKKMATAEAKKIAHNVLTLVGLEAKKEAYPEQLSGGQAQRVAIARSLAMAPELMLFDEVTSALDPELTGEVLKVMEDLSKQGMTMVLVTHEMAFARKLADVLVFMHQGKVWEMGPPDELFTNPKTAELAKFVSSEL</sequence>
<organism evidence="10 11">
    <name type="scientific">Herbaspirillum hiltneri N3</name>
    <dbReference type="NCBI Taxonomy" id="1262470"/>
    <lineage>
        <taxon>Bacteria</taxon>
        <taxon>Pseudomonadati</taxon>
        <taxon>Pseudomonadota</taxon>
        <taxon>Betaproteobacteria</taxon>
        <taxon>Burkholderiales</taxon>
        <taxon>Oxalobacteraceae</taxon>
        <taxon>Herbaspirillum</taxon>
    </lineage>
</organism>
<comment type="subcellular location">
    <subcellularLocation>
        <location evidence="1">Cell membrane</location>
        <topology evidence="1">Peripheral membrane protein</topology>
    </subcellularLocation>
</comment>
<keyword evidence="7" id="KW-0029">Amino-acid transport</keyword>
<proteinExistence type="inferred from homology"/>
<accession>A0ABM5UWK3</accession>
<protein>
    <submittedName>
        <fullName evidence="10">Amino acid ABC transporter ATP-binding protein</fullName>
    </submittedName>
</protein>
<evidence type="ECO:0000256" key="8">
    <source>
        <dbReference type="ARBA" id="ARBA00023136"/>
    </source>
</evidence>
<reference evidence="11" key="1">
    <citation type="journal article" date="2015" name="Genome Announc.">
        <title>Complete Genome Sequence of Herbaspirillum hiltneri N3 (DSM 17495), Isolated from Surface-Sterilized Wheat Roots.</title>
        <authorList>
            <person name="Guizelini D."/>
            <person name="Saizaki P.M."/>
            <person name="Coimbra N.A."/>
            <person name="Weiss V.A."/>
            <person name="Faoro H."/>
            <person name="Sfeir M.Z."/>
            <person name="Baura V.A."/>
            <person name="Monteiro R.A."/>
            <person name="Chubatsu L.S."/>
            <person name="Souza E.M."/>
            <person name="Cruz L.M."/>
            <person name="Pedrosa F.O."/>
            <person name="Raittz R.T."/>
            <person name="Marchaukoski J.N."/>
            <person name="Steffens M.B."/>
        </authorList>
    </citation>
    <scope>NUCLEOTIDE SEQUENCE [LARGE SCALE GENOMIC DNA]</scope>
    <source>
        <strain evidence="11">N3</strain>
    </source>
</reference>
<dbReference type="InterPro" id="IPR030679">
    <property type="entry name" value="ABC_ATPase_HisP-typ"/>
</dbReference>
<dbReference type="InterPro" id="IPR003593">
    <property type="entry name" value="AAA+_ATPase"/>
</dbReference>
<keyword evidence="4" id="KW-1003">Cell membrane</keyword>
<keyword evidence="6 10" id="KW-0067">ATP-binding</keyword>
<keyword evidence="5" id="KW-0547">Nucleotide-binding</keyword>
<dbReference type="Proteomes" id="UP000063429">
    <property type="component" value="Chromosome"/>
</dbReference>
<dbReference type="InterPro" id="IPR027417">
    <property type="entry name" value="P-loop_NTPase"/>
</dbReference>
<keyword evidence="11" id="KW-1185">Reference proteome</keyword>
<comment type="similarity">
    <text evidence="2">Belongs to the ABC transporter superfamily.</text>
</comment>
<dbReference type="EMBL" id="CP011409">
    <property type="protein sequence ID" value="AKZ61609.1"/>
    <property type="molecule type" value="Genomic_DNA"/>
</dbReference>
<dbReference type="PROSITE" id="PS00211">
    <property type="entry name" value="ABC_TRANSPORTER_1"/>
    <property type="match status" value="1"/>
</dbReference>